<reference evidence="3" key="1">
    <citation type="submission" date="2021-01" db="EMBL/GenBank/DDBJ databases">
        <authorList>
            <person name="Corre E."/>
            <person name="Pelletier E."/>
            <person name="Niang G."/>
            <person name="Scheremetjew M."/>
            <person name="Finn R."/>
            <person name="Kale V."/>
            <person name="Holt S."/>
            <person name="Cochrane G."/>
            <person name="Meng A."/>
            <person name="Brown T."/>
            <person name="Cohen L."/>
        </authorList>
    </citation>
    <scope>NUCLEOTIDE SEQUENCE</scope>
    <source>
        <strain evidence="3">CCMP3328</strain>
    </source>
</reference>
<dbReference type="GO" id="GO:0000162">
    <property type="term" value="P:L-tryptophan biosynthetic process"/>
    <property type="evidence" value="ECO:0007669"/>
    <property type="project" value="TreeGrafter"/>
</dbReference>
<dbReference type="PANTHER" id="PTHR11236:SF18">
    <property type="entry name" value="AMINODEOXYCHORISMATE SYNTHASE"/>
    <property type="match status" value="1"/>
</dbReference>
<dbReference type="SUPFAM" id="SSF56322">
    <property type="entry name" value="ADC synthase"/>
    <property type="match status" value="1"/>
</dbReference>
<dbReference type="EMBL" id="HBEF01011580">
    <property type="protein sequence ID" value="CAD8335188.1"/>
    <property type="molecule type" value="Transcribed_RNA"/>
</dbReference>
<name>A0A7R9ZLG6_9STRA</name>
<evidence type="ECO:0000313" key="3">
    <source>
        <dbReference type="EMBL" id="CAD8335188.1"/>
    </source>
</evidence>
<dbReference type="GO" id="GO:0046820">
    <property type="term" value="F:4-amino-4-deoxychorismate synthase activity"/>
    <property type="evidence" value="ECO:0007669"/>
    <property type="project" value="TreeGrafter"/>
</dbReference>
<dbReference type="InterPro" id="IPR019999">
    <property type="entry name" value="Anth_synth_I-like"/>
</dbReference>
<dbReference type="GO" id="GO:0008153">
    <property type="term" value="P:4-aminobenzoate biosynthetic process"/>
    <property type="evidence" value="ECO:0007669"/>
    <property type="project" value="TreeGrafter"/>
</dbReference>
<accession>A0A7R9ZLG6</accession>
<evidence type="ECO:0000256" key="1">
    <source>
        <dbReference type="SAM" id="MobiDB-lite"/>
    </source>
</evidence>
<dbReference type="PANTHER" id="PTHR11236">
    <property type="entry name" value="AMINOBENZOATE/ANTHRANILATE SYNTHASE"/>
    <property type="match status" value="1"/>
</dbReference>
<dbReference type="AlphaFoldDB" id="A0A7R9ZLG6"/>
<feature type="region of interest" description="Disordered" evidence="1">
    <location>
        <begin position="190"/>
        <end position="220"/>
    </location>
</feature>
<protein>
    <recommendedName>
        <fullName evidence="2">Chorismate-utilising enzyme C-terminal domain-containing protein</fullName>
    </recommendedName>
</protein>
<dbReference type="Gene3D" id="3.60.120.10">
    <property type="entry name" value="Anthranilate synthase"/>
    <property type="match status" value="1"/>
</dbReference>
<gene>
    <name evidence="3" type="ORF">CAUS1442_LOCUS7293</name>
</gene>
<organism evidence="3">
    <name type="scientific">Craspedostauros australis</name>
    <dbReference type="NCBI Taxonomy" id="1486917"/>
    <lineage>
        <taxon>Eukaryota</taxon>
        <taxon>Sar</taxon>
        <taxon>Stramenopiles</taxon>
        <taxon>Ochrophyta</taxon>
        <taxon>Bacillariophyta</taxon>
        <taxon>Bacillariophyceae</taxon>
        <taxon>Bacillariophycidae</taxon>
        <taxon>Naviculales</taxon>
        <taxon>Naviculaceae</taxon>
        <taxon>Craspedostauros</taxon>
    </lineage>
</organism>
<sequence length="220" mass="23504">MELSIKNRAENLMIVDLLRNDMSRVCTIGSVHVAKLMSIESYATVHQMVSTIRGTLPAREDSAVNGSDAREESSNACIDLLKACFPGGSMTGAPKLRTMELLEDMEDHVPRGPYSGSLGYLSLNGSMDMNIIIRTAVLTRGREEEGLEYHVSVGAGGAITALSDSKDEYEEMQLKASRVVEAVQEWAGPIAAESTTNGDAAPSVVVDGDREGATASLPVQ</sequence>
<evidence type="ECO:0000259" key="2">
    <source>
        <dbReference type="Pfam" id="PF00425"/>
    </source>
</evidence>
<dbReference type="InterPro" id="IPR015890">
    <property type="entry name" value="Chorismate_C"/>
</dbReference>
<dbReference type="InterPro" id="IPR005801">
    <property type="entry name" value="ADC_synthase"/>
</dbReference>
<proteinExistence type="predicted"/>
<dbReference type="GO" id="GO:0005737">
    <property type="term" value="C:cytoplasm"/>
    <property type="evidence" value="ECO:0007669"/>
    <property type="project" value="TreeGrafter"/>
</dbReference>
<feature type="domain" description="Chorismate-utilising enzyme C-terminal" evidence="2">
    <location>
        <begin position="4"/>
        <end position="175"/>
    </location>
</feature>
<dbReference type="Pfam" id="PF00425">
    <property type="entry name" value="Chorismate_bind"/>
    <property type="match status" value="1"/>
</dbReference>